<dbReference type="Gene3D" id="3.40.1500.10">
    <property type="entry name" value="Coproporphyrinogen III oxidase, aerobic"/>
    <property type="match status" value="1"/>
</dbReference>
<dbReference type="GO" id="GO:0005737">
    <property type="term" value="C:cytoplasm"/>
    <property type="evidence" value="ECO:0007669"/>
    <property type="project" value="TreeGrafter"/>
</dbReference>
<evidence type="ECO:0000256" key="6">
    <source>
        <dbReference type="ARBA" id="ARBA00023244"/>
    </source>
</evidence>
<keyword evidence="5" id="KW-0560">Oxidoreductase</keyword>
<comment type="caution">
    <text evidence="7">The sequence shown here is derived from an EMBL/GenBank/DDBJ whole genome shotgun (WGS) entry which is preliminary data.</text>
</comment>
<dbReference type="NCBIfam" id="NF003727">
    <property type="entry name" value="PRK05330.1"/>
    <property type="match status" value="1"/>
</dbReference>
<dbReference type="InterPro" id="IPR036406">
    <property type="entry name" value="Coprogen_oxidase_aer_sf"/>
</dbReference>
<comment type="similarity">
    <text evidence="2">Belongs to the aerobic coproporphyrinogen-III oxidase family.</text>
</comment>
<dbReference type="PANTHER" id="PTHR10755:SF0">
    <property type="entry name" value="OXYGEN-DEPENDENT COPROPORPHYRINOGEN-III OXIDASE, MITOCHONDRIAL"/>
    <property type="match status" value="1"/>
</dbReference>
<dbReference type="PRINTS" id="PR00073">
    <property type="entry name" value="COPRGNOXDASE"/>
</dbReference>
<organism evidence="7 8">
    <name type="scientific">Dentipellis fragilis</name>
    <dbReference type="NCBI Taxonomy" id="205917"/>
    <lineage>
        <taxon>Eukaryota</taxon>
        <taxon>Fungi</taxon>
        <taxon>Dikarya</taxon>
        <taxon>Basidiomycota</taxon>
        <taxon>Agaricomycotina</taxon>
        <taxon>Agaricomycetes</taxon>
        <taxon>Russulales</taxon>
        <taxon>Hericiaceae</taxon>
        <taxon>Dentipellis</taxon>
    </lineage>
</organism>
<comment type="pathway">
    <text evidence="1">Porphyrin-containing compound metabolism; protoporphyrin-IX biosynthesis; protoporphyrinogen-IX from coproporphyrinogen-III (O2 route): step 1/1.</text>
</comment>
<dbReference type="OrthoDB" id="15318at2759"/>
<proteinExistence type="inferred from homology"/>
<sequence length="346" mass="39481">MRTRVADFVLSLQDKIVTSFEELDPSAPPFLRDSWKRAKGGHGISCVFQLPYGYDKPTTLEKAGVNVSVIHGTLPPAAIKQMRVEHASVPYDPQAEAALPFFAAGISLIIHPRNPHAPTVHANYRYFEITAQQAEGSEQTEQPEVLAWWFGGGCDLTPSYLYEEDAVHFHRTLKDACDPHGAQLYPAFKKWCDEYFFITHRKEARGIGGIFFDDLCADPHKRLPNALEESTSERPWTKEDIFSFVKSAGEAFLPSYLPVLKRRADLEFTPEQRRWQLVRRGRYVEFNLVYDRGTKFGLLTPEARIESILLSLPSEVRWEYMCEVGTEESSEEAKLLAVLTKPREWL</sequence>
<dbReference type="STRING" id="205917.A0A4Y9YVZ9"/>
<dbReference type="GO" id="GO:0006782">
    <property type="term" value="P:protoporphyrinogen IX biosynthetic process"/>
    <property type="evidence" value="ECO:0007669"/>
    <property type="project" value="UniProtKB-UniPathway"/>
</dbReference>
<evidence type="ECO:0000256" key="3">
    <source>
        <dbReference type="ARBA" id="ARBA00011738"/>
    </source>
</evidence>
<accession>A0A4Y9YVZ9</accession>
<evidence type="ECO:0000313" key="8">
    <source>
        <dbReference type="Proteomes" id="UP000298327"/>
    </source>
</evidence>
<evidence type="ECO:0000256" key="5">
    <source>
        <dbReference type="ARBA" id="ARBA00023002"/>
    </source>
</evidence>
<name>A0A4Y9YVZ9_9AGAM</name>
<dbReference type="EC" id="1.3.3.3" evidence="4"/>
<dbReference type="PANTHER" id="PTHR10755">
    <property type="entry name" value="COPROPORPHYRINOGEN III OXIDASE, MITOCHONDRIAL"/>
    <property type="match status" value="1"/>
</dbReference>
<dbReference type="EMBL" id="SEOQ01000296">
    <property type="protein sequence ID" value="TFY65908.1"/>
    <property type="molecule type" value="Genomic_DNA"/>
</dbReference>
<dbReference type="SUPFAM" id="SSF102886">
    <property type="entry name" value="Coproporphyrinogen III oxidase"/>
    <property type="match status" value="1"/>
</dbReference>
<reference evidence="7 8" key="1">
    <citation type="submission" date="2019-02" db="EMBL/GenBank/DDBJ databases">
        <title>Genome sequencing of the rare red list fungi Dentipellis fragilis.</title>
        <authorList>
            <person name="Buettner E."/>
            <person name="Kellner H."/>
        </authorList>
    </citation>
    <scope>NUCLEOTIDE SEQUENCE [LARGE SCALE GENOMIC DNA]</scope>
    <source>
        <strain evidence="7 8">DSM 105465</strain>
    </source>
</reference>
<evidence type="ECO:0000256" key="2">
    <source>
        <dbReference type="ARBA" id="ARBA00010644"/>
    </source>
</evidence>
<comment type="subunit">
    <text evidence="3">Homodimer.</text>
</comment>
<dbReference type="Proteomes" id="UP000298327">
    <property type="component" value="Unassembled WGS sequence"/>
</dbReference>
<keyword evidence="6" id="KW-0627">Porphyrin biosynthesis</keyword>
<dbReference type="UniPathway" id="UPA00251">
    <property type="reaction ID" value="UER00322"/>
</dbReference>
<evidence type="ECO:0000313" key="7">
    <source>
        <dbReference type="EMBL" id="TFY65908.1"/>
    </source>
</evidence>
<dbReference type="AlphaFoldDB" id="A0A4Y9YVZ9"/>
<dbReference type="Pfam" id="PF01218">
    <property type="entry name" value="Coprogen_oxidas"/>
    <property type="match status" value="1"/>
</dbReference>
<gene>
    <name evidence="7" type="ORF">EVG20_g5178</name>
</gene>
<dbReference type="GO" id="GO:0004109">
    <property type="term" value="F:coproporphyrinogen oxidase activity"/>
    <property type="evidence" value="ECO:0007669"/>
    <property type="project" value="UniProtKB-EC"/>
</dbReference>
<evidence type="ECO:0000256" key="4">
    <source>
        <dbReference type="ARBA" id="ARBA00012869"/>
    </source>
</evidence>
<dbReference type="InterPro" id="IPR001260">
    <property type="entry name" value="Coprogen_oxidase_aer"/>
</dbReference>
<keyword evidence="8" id="KW-1185">Reference proteome</keyword>
<protein>
    <recommendedName>
        <fullName evidence="4">coproporphyrinogen oxidase</fullName>
        <ecNumber evidence="4">1.3.3.3</ecNumber>
    </recommendedName>
</protein>
<dbReference type="PROSITE" id="PS01021">
    <property type="entry name" value="COPROGEN_OXIDASE"/>
    <property type="match status" value="1"/>
</dbReference>
<dbReference type="PIRSF" id="PIRSF000166">
    <property type="entry name" value="Coproporphyri_ox"/>
    <property type="match status" value="1"/>
</dbReference>
<evidence type="ECO:0000256" key="1">
    <source>
        <dbReference type="ARBA" id="ARBA00005168"/>
    </source>
</evidence>
<dbReference type="InterPro" id="IPR018375">
    <property type="entry name" value="Coprogen_oxidase_CS"/>
</dbReference>